<evidence type="ECO:0000313" key="1">
    <source>
        <dbReference type="EMBL" id="EMB18527.1"/>
    </source>
</evidence>
<reference evidence="1" key="1">
    <citation type="submission" date="2012-11" db="EMBL/GenBank/DDBJ databases">
        <title>Permanent draft genomes of Rhodopirellula europaea strain SH398 and 6C.</title>
        <authorList>
            <person name="Richter M."/>
            <person name="Richter-Heitmann T."/>
            <person name="Frank C."/>
            <person name="Harder J."/>
            <person name="Glockner F.O."/>
        </authorList>
    </citation>
    <scope>NUCLEOTIDE SEQUENCE</scope>
    <source>
        <strain evidence="1">6C</strain>
    </source>
</reference>
<comment type="caution">
    <text evidence="1">The sequence shown here is derived from an EMBL/GenBank/DDBJ whole genome shotgun (WGS) entry which is preliminary data.</text>
</comment>
<dbReference type="PATRIC" id="fig|1263867.3.peg.793"/>
<protein>
    <submittedName>
        <fullName evidence="1">Uncharacterized protein</fullName>
    </submittedName>
</protein>
<sequence length="53" mass="5944">MKSKVLATSAMNFGRDLSGLLIEWVSQFARSADWRSLMVTGDELDAIVFQLTH</sequence>
<accession>M2B0V7</accession>
<keyword evidence="2" id="KW-1185">Reference proteome</keyword>
<dbReference type="AlphaFoldDB" id="M2B0V7"/>
<gene>
    <name evidence="1" type="ORF">RE6C_00740</name>
</gene>
<proteinExistence type="predicted"/>
<dbReference type="Proteomes" id="UP000011529">
    <property type="component" value="Unassembled WGS sequence"/>
</dbReference>
<organism evidence="1 2">
    <name type="scientific">Rhodopirellula europaea 6C</name>
    <dbReference type="NCBI Taxonomy" id="1263867"/>
    <lineage>
        <taxon>Bacteria</taxon>
        <taxon>Pseudomonadati</taxon>
        <taxon>Planctomycetota</taxon>
        <taxon>Planctomycetia</taxon>
        <taxon>Pirellulales</taxon>
        <taxon>Pirellulaceae</taxon>
        <taxon>Rhodopirellula</taxon>
    </lineage>
</organism>
<evidence type="ECO:0000313" key="2">
    <source>
        <dbReference type="Proteomes" id="UP000011529"/>
    </source>
</evidence>
<reference evidence="1" key="2">
    <citation type="journal article" date="2013" name="Mar. Genomics">
        <title>Expression of sulfatases in Rhodopirellula baltica and the diversity of sulfatases in the genus Rhodopirellula.</title>
        <authorList>
            <person name="Wegner C.E."/>
            <person name="Richter-Heitmann T."/>
            <person name="Klindworth A."/>
            <person name="Klockow C."/>
            <person name="Richter M."/>
            <person name="Achstetter T."/>
            <person name="Glockner F.O."/>
            <person name="Harder J."/>
        </authorList>
    </citation>
    <scope>NUCLEOTIDE SEQUENCE [LARGE SCALE GENOMIC DNA]</scope>
    <source>
        <strain evidence="1">6C</strain>
    </source>
</reference>
<name>M2B0V7_9BACT</name>
<dbReference type="EMBL" id="ANMO01000039">
    <property type="protein sequence ID" value="EMB18527.1"/>
    <property type="molecule type" value="Genomic_DNA"/>
</dbReference>